<dbReference type="CDD" id="cd01127">
    <property type="entry name" value="TrwB_TraG_TraD_VirD4"/>
    <property type="match status" value="1"/>
</dbReference>
<dbReference type="PANTHER" id="PTHR37937:SF1">
    <property type="entry name" value="CONJUGATIVE TRANSFER: DNA TRANSPORT"/>
    <property type="match status" value="1"/>
</dbReference>
<sequence length="724" mass="79862">MAQIIKGLFVTLMVVAVGVVFFAIAYAAVHWYETGSFALIQDLDQDPFATLRRAYADVAILGRYQQALYAAGLALIGVMVLAVMTVLMTRKASNDARFLSLAEVNRAGLTKRGGVFIGRVGGSLVNVIGAFTQRGSNKRHLTKPKFIGGKKLWVDGDDVGGFVVGPPRSGKGAALVIPNALLWPDSLVVLDMRGETYQATAGYRSTFSKVIRFSPADEKGETECYNPLDFISLDTDQRDIDIRNIAAALFPRPTTGETYWVDDGRMLFAGVISYVMETPRLEDSQRTLRQALRIMNGADRPFLDWIQALREEEARELSDYTLQMLASYADMSDKQFSGLFGSVRTGLNPFMNERLLRATDKSTFDIRNLKREKVSLYLDFRIEQIRSIGPLFNVLISQLMNYMAKELPGRGENRVLILLDEFQNLGKLENVMEAATILGGYGVPTWFFVQSLKSVDTIYREEGRKTLVNSARVQVFFGAQDAEDLKYISDTLGERTEVQKDVSKTQATMFDMHHARTVHVKEVRRPLMRPDEIRTMSRNKCIILPRGSHAIFGTRNFYFADAELSKRAWMPIPAFKAAAAKVDTEPDAGRKAAPKPSAGFGDMLVPPRFARANEAAPARTRPRGAVFAAKAGRRPPPPARPVTVTTYIAANPKPSTRRPPLPRNKPDLAAITRAAGHNDAVSTEAQAKIAEAISRVAKVAAKAANKSEAGAGLRDLDTALQGVD</sequence>
<dbReference type="PANTHER" id="PTHR37937">
    <property type="entry name" value="CONJUGATIVE TRANSFER: DNA TRANSPORT"/>
    <property type="match status" value="1"/>
</dbReference>
<evidence type="ECO:0000313" key="10">
    <source>
        <dbReference type="Proteomes" id="UP000245698"/>
    </source>
</evidence>
<accession>A0A2P9AR71</accession>
<keyword evidence="10" id="KW-1185">Reference proteome</keyword>
<evidence type="ECO:0000256" key="2">
    <source>
        <dbReference type="ARBA" id="ARBA00008806"/>
    </source>
</evidence>
<evidence type="ECO:0000256" key="7">
    <source>
        <dbReference type="SAM" id="MobiDB-lite"/>
    </source>
</evidence>
<dbReference type="GO" id="GO:0005886">
    <property type="term" value="C:plasma membrane"/>
    <property type="evidence" value="ECO:0007669"/>
    <property type="project" value="UniProtKB-SubCell"/>
</dbReference>
<keyword evidence="3" id="KW-1003">Cell membrane</keyword>
<feature type="region of interest" description="Disordered" evidence="7">
    <location>
        <begin position="704"/>
        <end position="724"/>
    </location>
</feature>
<keyword evidence="6 8" id="KW-0472">Membrane</keyword>
<dbReference type="Pfam" id="PF02534">
    <property type="entry name" value="T4SS-DNA_transf"/>
    <property type="match status" value="1"/>
</dbReference>
<keyword evidence="5 8" id="KW-1133">Transmembrane helix</keyword>
<feature type="transmembrane region" description="Helical" evidence="8">
    <location>
        <begin position="67"/>
        <end position="88"/>
    </location>
</feature>
<evidence type="ECO:0000256" key="6">
    <source>
        <dbReference type="ARBA" id="ARBA00023136"/>
    </source>
</evidence>
<dbReference type="SUPFAM" id="SSF52540">
    <property type="entry name" value="P-loop containing nucleoside triphosphate hydrolases"/>
    <property type="match status" value="1"/>
</dbReference>
<evidence type="ECO:0000256" key="4">
    <source>
        <dbReference type="ARBA" id="ARBA00022692"/>
    </source>
</evidence>
<dbReference type="Proteomes" id="UP000245698">
    <property type="component" value="Unassembled WGS sequence"/>
</dbReference>
<keyword evidence="4 8" id="KW-0812">Transmembrane</keyword>
<feature type="region of interest" description="Disordered" evidence="7">
    <location>
        <begin position="584"/>
        <end position="604"/>
    </location>
</feature>
<dbReference type="InterPro" id="IPR027417">
    <property type="entry name" value="P-loop_NTPase"/>
</dbReference>
<evidence type="ECO:0000256" key="1">
    <source>
        <dbReference type="ARBA" id="ARBA00004651"/>
    </source>
</evidence>
<proteinExistence type="inferred from homology"/>
<dbReference type="AlphaFoldDB" id="A0A2P9AR71"/>
<comment type="similarity">
    <text evidence="2">Belongs to the VirD4/TraG family.</text>
</comment>
<dbReference type="RefSeq" id="WP_123150356.1">
    <property type="nucleotide sequence ID" value="NZ_FUIG01000044.1"/>
</dbReference>
<reference evidence="10" key="1">
    <citation type="submission" date="2016-12" db="EMBL/GenBank/DDBJ databases">
        <authorList>
            <person name="Brunel B."/>
        </authorList>
    </citation>
    <scope>NUCLEOTIDE SEQUENCE [LARGE SCALE GENOMIC DNA]</scope>
</reference>
<evidence type="ECO:0008006" key="11">
    <source>
        <dbReference type="Google" id="ProtNLM"/>
    </source>
</evidence>
<name>A0A2P9AR71_9HYPH</name>
<evidence type="ECO:0000256" key="8">
    <source>
        <dbReference type="SAM" id="Phobius"/>
    </source>
</evidence>
<dbReference type="EMBL" id="FUIG01000044">
    <property type="protein sequence ID" value="SJM33662.1"/>
    <property type="molecule type" value="Genomic_DNA"/>
</dbReference>
<protein>
    <recommendedName>
        <fullName evidence="11">TRAG family protein</fullName>
    </recommendedName>
</protein>
<dbReference type="InterPro" id="IPR051539">
    <property type="entry name" value="T4SS-coupling_protein"/>
</dbReference>
<dbReference type="Gene3D" id="3.40.50.300">
    <property type="entry name" value="P-loop containing nucleotide triphosphate hydrolases"/>
    <property type="match status" value="1"/>
</dbReference>
<comment type="subcellular location">
    <subcellularLocation>
        <location evidence="1">Cell membrane</location>
        <topology evidence="1">Multi-pass membrane protein</topology>
    </subcellularLocation>
</comment>
<feature type="transmembrane region" description="Helical" evidence="8">
    <location>
        <begin position="7"/>
        <end position="29"/>
    </location>
</feature>
<evidence type="ECO:0000256" key="5">
    <source>
        <dbReference type="ARBA" id="ARBA00022989"/>
    </source>
</evidence>
<gene>
    <name evidence="9" type="ORF">BQ8482_360063</name>
</gene>
<evidence type="ECO:0000313" key="9">
    <source>
        <dbReference type="EMBL" id="SJM33662.1"/>
    </source>
</evidence>
<dbReference type="InterPro" id="IPR003688">
    <property type="entry name" value="TraG/VirD4"/>
</dbReference>
<organism evidence="9 10">
    <name type="scientific">Mesorhizobium delmotii</name>
    <dbReference type="NCBI Taxonomy" id="1631247"/>
    <lineage>
        <taxon>Bacteria</taxon>
        <taxon>Pseudomonadati</taxon>
        <taxon>Pseudomonadota</taxon>
        <taxon>Alphaproteobacteria</taxon>
        <taxon>Hyphomicrobiales</taxon>
        <taxon>Phyllobacteriaceae</taxon>
        <taxon>Mesorhizobium</taxon>
    </lineage>
</organism>
<evidence type="ECO:0000256" key="3">
    <source>
        <dbReference type="ARBA" id="ARBA00022475"/>
    </source>
</evidence>